<evidence type="ECO:0000256" key="5">
    <source>
        <dbReference type="RuleBase" id="RU364012"/>
    </source>
</evidence>
<keyword evidence="4 5" id="KW-0287">Flowering</keyword>
<feature type="coiled-coil region" evidence="6">
    <location>
        <begin position="60"/>
        <end position="171"/>
    </location>
</feature>
<dbReference type="GO" id="GO:0030154">
    <property type="term" value="P:cell differentiation"/>
    <property type="evidence" value="ECO:0007669"/>
    <property type="project" value="UniProtKB-KW"/>
</dbReference>
<evidence type="ECO:0000313" key="7">
    <source>
        <dbReference type="EMBL" id="KAL3750274.1"/>
    </source>
</evidence>
<keyword evidence="8" id="KW-1185">Reference proteome</keyword>
<dbReference type="PANTHER" id="PTHR31791">
    <property type="entry name" value="FRIGIDA-LIKE PROTEIN 3-RELATED"/>
    <property type="match status" value="1"/>
</dbReference>
<protein>
    <recommendedName>
        <fullName evidence="5">FRIGIDA-like protein</fullName>
    </recommendedName>
</protein>
<gene>
    <name evidence="7" type="ORF">ACJRO7_011295</name>
</gene>
<dbReference type="PANTHER" id="PTHR31791:SF70">
    <property type="entry name" value="FRIGIDA-LIKE PROTEIN"/>
    <property type="match status" value="1"/>
</dbReference>
<dbReference type="GO" id="GO:0009908">
    <property type="term" value="P:flower development"/>
    <property type="evidence" value="ECO:0007669"/>
    <property type="project" value="UniProtKB-KW"/>
</dbReference>
<keyword evidence="2 5" id="KW-0217">Developmental protein</keyword>
<reference evidence="7 8" key="1">
    <citation type="submission" date="2024-11" db="EMBL/GenBank/DDBJ databases">
        <title>Chromosome-level genome assembly of Eucalyptus globulus Labill. provides insights into its genome evolution.</title>
        <authorList>
            <person name="Li X."/>
        </authorList>
    </citation>
    <scope>NUCLEOTIDE SEQUENCE [LARGE SCALE GENOMIC DNA]</scope>
    <source>
        <strain evidence="7">CL2024</strain>
        <tissue evidence="7">Fresh tender leaves</tissue>
    </source>
</reference>
<keyword evidence="6" id="KW-0175">Coiled coil</keyword>
<name>A0ABD3LEQ0_EUCGL</name>
<comment type="caution">
    <text evidence="7">The sequence shown here is derived from an EMBL/GenBank/DDBJ whole genome shotgun (WGS) entry which is preliminary data.</text>
</comment>
<keyword evidence="3 5" id="KW-0221">Differentiation</keyword>
<proteinExistence type="inferred from homology"/>
<dbReference type="InterPro" id="IPR012474">
    <property type="entry name" value="Frigida"/>
</dbReference>
<evidence type="ECO:0000256" key="2">
    <source>
        <dbReference type="ARBA" id="ARBA00022473"/>
    </source>
</evidence>
<comment type="similarity">
    <text evidence="1 5">Belongs to the Frigida family.</text>
</comment>
<sequence>MEEFSGEMERAELQRQNLFMAYEQAQSQASSLLLFSLRWKELEERFDGIQRSLAERARDVASREEELRSAARRVEEREEEVWRKEAELRTAESRLEGCRDERREVERELALKRDALMECDSLIRNKEEELQSLVRATEECRRGYASKKEEVEALQREVELKEKRVGSVTAKLQEISESLELKSREFDAVRASVEDRNLELASKKQEFESKKKQCDRMRKSITECSHELEFRTSQLNSIQRRIGECSTDLQRREQHLYMIDVSIGERSRIFEMQKEEWDARCMGLDLERQRLDSIEKSLKKRSREMELRERTRGHSGVMAQNVNNPYGPVPASCLYSQSTSAFDGKKMQMFVYRYVQELSGVCNKVLEIIRTSANAAKLVLDAMEGFYPQDSGNGDGSLDIGVIRRSCIFLLENFIRSSSEIKPQQREAAMKLAVEWKGKLKSSPSPEHPLDVLGFLKLLEAYKLASAFNANEIDELVNSVSQFQIAQQLQQVLGSSVVLPG</sequence>
<dbReference type="SUPFAM" id="SSF57997">
    <property type="entry name" value="Tropomyosin"/>
    <property type="match status" value="1"/>
</dbReference>
<dbReference type="Pfam" id="PF07899">
    <property type="entry name" value="Frigida"/>
    <property type="match status" value="1"/>
</dbReference>
<evidence type="ECO:0000256" key="3">
    <source>
        <dbReference type="ARBA" id="ARBA00022782"/>
    </source>
</evidence>
<organism evidence="7 8">
    <name type="scientific">Eucalyptus globulus</name>
    <name type="common">Tasmanian blue gum</name>
    <dbReference type="NCBI Taxonomy" id="34317"/>
    <lineage>
        <taxon>Eukaryota</taxon>
        <taxon>Viridiplantae</taxon>
        <taxon>Streptophyta</taxon>
        <taxon>Embryophyta</taxon>
        <taxon>Tracheophyta</taxon>
        <taxon>Spermatophyta</taxon>
        <taxon>Magnoliopsida</taxon>
        <taxon>eudicotyledons</taxon>
        <taxon>Gunneridae</taxon>
        <taxon>Pentapetalae</taxon>
        <taxon>rosids</taxon>
        <taxon>malvids</taxon>
        <taxon>Myrtales</taxon>
        <taxon>Myrtaceae</taxon>
        <taxon>Myrtoideae</taxon>
        <taxon>Eucalypteae</taxon>
        <taxon>Eucalyptus</taxon>
    </lineage>
</organism>
<dbReference type="EMBL" id="JBJKBG010000002">
    <property type="protein sequence ID" value="KAL3750274.1"/>
    <property type="molecule type" value="Genomic_DNA"/>
</dbReference>
<evidence type="ECO:0000256" key="4">
    <source>
        <dbReference type="ARBA" id="ARBA00023089"/>
    </source>
</evidence>
<dbReference type="AlphaFoldDB" id="A0ABD3LEQ0"/>
<dbReference type="Proteomes" id="UP001634007">
    <property type="component" value="Unassembled WGS sequence"/>
</dbReference>
<evidence type="ECO:0000256" key="1">
    <source>
        <dbReference type="ARBA" id="ARBA00008956"/>
    </source>
</evidence>
<evidence type="ECO:0000313" key="8">
    <source>
        <dbReference type="Proteomes" id="UP001634007"/>
    </source>
</evidence>
<accession>A0ABD3LEQ0</accession>
<evidence type="ECO:0000256" key="6">
    <source>
        <dbReference type="SAM" id="Coils"/>
    </source>
</evidence>